<dbReference type="EMBL" id="FNEE01000009">
    <property type="protein sequence ID" value="SDJ80338.1"/>
    <property type="molecule type" value="Genomic_DNA"/>
</dbReference>
<feature type="chain" id="PRO_5011523750" evidence="1">
    <location>
        <begin position="35"/>
        <end position="148"/>
    </location>
</feature>
<keyword evidence="1" id="KW-0732">Signal</keyword>
<evidence type="ECO:0000259" key="2">
    <source>
        <dbReference type="Pfam" id="PF07007"/>
    </source>
</evidence>
<keyword evidence="4" id="KW-1185">Reference proteome</keyword>
<evidence type="ECO:0000256" key="1">
    <source>
        <dbReference type="SAM" id="SignalP"/>
    </source>
</evidence>
<dbReference type="PANTHER" id="PTHR39176">
    <property type="entry name" value="PERIPLASMIC PROTEIN-RELATED"/>
    <property type="match status" value="1"/>
</dbReference>
<gene>
    <name evidence="3" type="ORF">SAMN05428953_10954</name>
</gene>
<dbReference type="Gene3D" id="1.20.1270.180">
    <property type="match status" value="1"/>
</dbReference>
<protein>
    <submittedName>
        <fullName evidence="3">Uncharacterized conserved protein YecT, DUF1311 family</fullName>
    </submittedName>
</protein>
<evidence type="ECO:0000313" key="3">
    <source>
        <dbReference type="EMBL" id="SDJ80338.1"/>
    </source>
</evidence>
<name>A0A1G8WPQ7_9HYPH</name>
<feature type="domain" description="Lysozyme inhibitor LprI-like N-terminal" evidence="2">
    <location>
        <begin position="37"/>
        <end position="129"/>
    </location>
</feature>
<dbReference type="Proteomes" id="UP000198894">
    <property type="component" value="Unassembled WGS sequence"/>
</dbReference>
<reference evidence="4" key="1">
    <citation type="submission" date="2016-10" db="EMBL/GenBank/DDBJ databases">
        <authorList>
            <person name="Varghese N."/>
            <person name="Submissions S."/>
        </authorList>
    </citation>
    <scope>NUCLEOTIDE SEQUENCE [LARGE SCALE GENOMIC DNA]</scope>
    <source>
        <strain evidence="4">CGMCC 1.11022</strain>
    </source>
</reference>
<evidence type="ECO:0000313" key="4">
    <source>
        <dbReference type="Proteomes" id="UP000198894"/>
    </source>
</evidence>
<accession>A0A1G8WPQ7</accession>
<dbReference type="PANTHER" id="PTHR39176:SF1">
    <property type="entry name" value="PERIPLASMIC PROTEIN"/>
    <property type="match status" value="1"/>
</dbReference>
<dbReference type="RefSeq" id="WP_091595016.1">
    <property type="nucleotide sequence ID" value="NZ_FNEE01000009.1"/>
</dbReference>
<dbReference type="AlphaFoldDB" id="A0A1G8WPQ7"/>
<proteinExistence type="predicted"/>
<dbReference type="InterPro" id="IPR009739">
    <property type="entry name" value="LprI-like_N"/>
</dbReference>
<organism evidence="3 4">
    <name type="scientific">Mesorhizobium muleiense</name>
    <dbReference type="NCBI Taxonomy" id="1004279"/>
    <lineage>
        <taxon>Bacteria</taxon>
        <taxon>Pseudomonadati</taxon>
        <taxon>Pseudomonadota</taxon>
        <taxon>Alphaproteobacteria</taxon>
        <taxon>Hyphomicrobiales</taxon>
        <taxon>Phyllobacteriaceae</taxon>
        <taxon>Mesorhizobium</taxon>
    </lineage>
</organism>
<sequence>MRLLLFKTGLAKTGLAKTGLVILALPLLAGVARADDCANAQDQASMNECAGKSFTEADKKLNHAYRQIEGRLKDDAATKKLLVGAQRAWVAFRDAECAFQGGSPDMTGSMYPMVIVGCKESLTNDRLKDFQGYLNCQEGDTSCPVPPQ</sequence>
<dbReference type="Pfam" id="PF07007">
    <property type="entry name" value="LprI"/>
    <property type="match status" value="1"/>
</dbReference>
<feature type="signal peptide" evidence="1">
    <location>
        <begin position="1"/>
        <end position="34"/>
    </location>
</feature>